<sequence length="268" mass="28910">MLRVRRRPVASGAAATRGSSLIADHGSGVSLNREARRRLPRAGRVPAARVATIATASALVFALTAAAEPVETVSREHHQAARFAYTLTSATSPFQTEIDQILAAQQAVVANNSNYQFVTDFDKTLLPQYVRLVATGQLFNSLGKFNLDNSITQNGQSVPYTWNAPGTNPITNMNISNPDTPYLFTHVSSGTQIMTVRPGPGTADFSITTSTGDYLGNGDIIPHRAYNLTGFTPNSDGTPHDRSEPHAAARKLGRHLRRQVDAGAQHHR</sequence>
<keyword evidence="1" id="KW-1133">Transmembrane helix</keyword>
<organism evidence="2 3">
    <name type="scientific">Mycolicibacterium mucogenicum DSM 44124</name>
    <dbReference type="NCBI Taxonomy" id="1226753"/>
    <lineage>
        <taxon>Bacteria</taxon>
        <taxon>Bacillati</taxon>
        <taxon>Actinomycetota</taxon>
        <taxon>Actinomycetes</taxon>
        <taxon>Mycobacteriales</taxon>
        <taxon>Mycobacteriaceae</taxon>
        <taxon>Mycolicibacterium</taxon>
    </lineage>
</organism>
<dbReference type="EMBL" id="CP062008">
    <property type="protein sequence ID" value="QPG71184.1"/>
    <property type="molecule type" value="Genomic_DNA"/>
</dbReference>
<evidence type="ECO:0000313" key="2">
    <source>
        <dbReference type="EMBL" id="QPG71184.1"/>
    </source>
</evidence>
<accession>A0A8E4RB24</accession>
<reference evidence="2 3" key="2">
    <citation type="journal article" date="2019" name="Sci. Rep.">
        <title>Insight into the biology of Mycobacterium mucogenicum and Mycobacterium neoaurum clade members.</title>
        <authorList>
            <person name="Behra P.R.K."/>
            <person name="Pettersson B.M.F."/>
            <person name="Ramesh M."/>
            <person name="Dasgupta S."/>
            <person name="Kirsebom L.A."/>
        </authorList>
    </citation>
    <scope>NUCLEOTIDE SEQUENCE [LARGE SCALE GENOMIC DNA]</scope>
    <source>
        <strain evidence="2 3">DSM 44124</strain>
    </source>
</reference>
<protein>
    <submittedName>
        <fullName evidence="2">Uncharacterized protein</fullName>
    </submittedName>
</protein>
<keyword evidence="1" id="KW-0812">Transmembrane</keyword>
<evidence type="ECO:0000256" key="1">
    <source>
        <dbReference type="SAM" id="Phobius"/>
    </source>
</evidence>
<dbReference type="Proteomes" id="UP000309231">
    <property type="component" value="Chromosome"/>
</dbReference>
<dbReference type="KEGG" id="mmuc:C1S78_009720"/>
<gene>
    <name evidence="2" type="ORF">C1S78_009720</name>
</gene>
<evidence type="ECO:0000313" key="3">
    <source>
        <dbReference type="Proteomes" id="UP000309231"/>
    </source>
</evidence>
<keyword evidence="3" id="KW-1185">Reference proteome</keyword>
<proteinExistence type="predicted"/>
<reference evidence="2 3" key="1">
    <citation type="journal article" date="2019" name="BMC Evol. Biol.">
        <title>Comparative genomics of Mycobacterium mucogenicum and Mycobacterium neoaurum clade members emphasizing tRNA and non-coding RNA.</title>
        <authorList>
            <person name="Behra P.R.K."/>
            <person name="Pettersson B.M.F."/>
            <person name="Das S."/>
            <person name="Dasgupta S."/>
            <person name="Kirsebom L.A."/>
        </authorList>
    </citation>
    <scope>NUCLEOTIDE SEQUENCE [LARGE SCALE GENOMIC DNA]</scope>
    <source>
        <strain evidence="2 3">DSM 44124</strain>
    </source>
</reference>
<dbReference type="AlphaFoldDB" id="A0A8E4RB24"/>
<feature type="transmembrane region" description="Helical" evidence="1">
    <location>
        <begin position="46"/>
        <end position="67"/>
    </location>
</feature>
<keyword evidence="1" id="KW-0472">Membrane</keyword>
<name>A0A8E4RB24_MYCMU</name>